<comment type="caution">
    <text evidence="6">The sequence shown here is derived from an EMBL/GenBank/DDBJ whole genome shotgun (WGS) entry which is preliminary data.</text>
</comment>
<evidence type="ECO:0000256" key="2">
    <source>
        <dbReference type="ARBA" id="ARBA00023002"/>
    </source>
</evidence>
<dbReference type="GO" id="GO:0051287">
    <property type="term" value="F:NAD binding"/>
    <property type="evidence" value="ECO:0007669"/>
    <property type="project" value="InterPro"/>
</dbReference>
<dbReference type="CDD" id="cd05301">
    <property type="entry name" value="GDH"/>
    <property type="match status" value="1"/>
</dbReference>
<dbReference type="InterPro" id="IPR029753">
    <property type="entry name" value="D-isomer_DH_CS"/>
</dbReference>
<dbReference type="STRING" id="1157962.A0A250WZT5"/>
<dbReference type="InterPro" id="IPR036291">
    <property type="entry name" value="NAD(P)-bd_dom_sf"/>
</dbReference>
<dbReference type="AlphaFoldDB" id="A0A250WZT5"/>
<name>A0A250WZT5_9CHLO</name>
<protein>
    <recommendedName>
        <fullName evidence="8">Glycerate dehydrogenase</fullName>
    </recommendedName>
</protein>
<organism evidence="6 7">
    <name type="scientific">Chlamydomonas eustigma</name>
    <dbReference type="NCBI Taxonomy" id="1157962"/>
    <lineage>
        <taxon>Eukaryota</taxon>
        <taxon>Viridiplantae</taxon>
        <taxon>Chlorophyta</taxon>
        <taxon>core chlorophytes</taxon>
        <taxon>Chlorophyceae</taxon>
        <taxon>CS clade</taxon>
        <taxon>Chlamydomonadales</taxon>
        <taxon>Chlamydomonadaceae</taxon>
        <taxon>Chlamydomonas</taxon>
    </lineage>
</organism>
<sequence>MALNRALSGLFASGLWRHADVSKSTLLRTMATSGSVNGVPVEVHNENGNFRVVVTKELPGERWLDILKQANCRVEVSKHPDTILDNATVKKLIGNKCDGVIGQLTEDWGSELFECLKSAGGRAYSNYAVGYNNVKVEEATKRGIPVGNTPGVLTETTAELAAALTLAAARRVPEADVFMRAGHYKGWLPTLFVGQLLQNKTVGIIGAGRIGFAYARMMVEGHKMNLVYYDPYPNKKLEEYIKQYGELLRHNGEPPVFCKRVETMEEVLKEADVVSLHCNLDKTTHHLMNKERLNMMKPTAVLVNAARGPVIDEAALVQHLNANPEFRVGLDVFEDEPAMKPGLAQCPNAVIVPHIASASMWTRSGMATLAAANVAAVLQGYAVWPKPDNVLPFVEKPLSSLPKAAPSIVNYEELGLSLASVE</sequence>
<dbReference type="InterPro" id="IPR029752">
    <property type="entry name" value="D-isomer_DH_CS1"/>
</dbReference>
<proteinExistence type="inferred from homology"/>
<dbReference type="Pfam" id="PF02826">
    <property type="entry name" value="2-Hacid_dh_C"/>
    <property type="match status" value="1"/>
</dbReference>
<accession>A0A250WZT5</accession>
<dbReference type="InterPro" id="IPR050223">
    <property type="entry name" value="D-isomer_2-hydroxyacid_DH"/>
</dbReference>
<evidence type="ECO:0000259" key="5">
    <source>
        <dbReference type="Pfam" id="PF02826"/>
    </source>
</evidence>
<feature type="domain" description="D-isomer specific 2-hydroxyacid dehydrogenase NAD-binding" evidence="5">
    <location>
        <begin position="163"/>
        <end position="356"/>
    </location>
</feature>
<evidence type="ECO:0000259" key="4">
    <source>
        <dbReference type="Pfam" id="PF00389"/>
    </source>
</evidence>
<dbReference type="OrthoDB" id="9991913at2759"/>
<evidence type="ECO:0000256" key="3">
    <source>
        <dbReference type="RuleBase" id="RU003719"/>
    </source>
</evidence>
<keyword evidence="2 3" id="KW-0560">Oxidoreductase</keyword>
<evidence type="ECO:0008006" key="8">
    <source>
        <dbReference type="Google" id="ProtNLM"/>
    </source>
</evidence>
<gene>
    <name evidence="6" type="ORF">CEUSTIGMA_g3794.t1</name>
</gene>
<dbReference type="PROSITE" id="PS00065">
    <property type="entry name" value="D_2_HYDROXYACID_DH_1"/>
    <property type="match status" value="1"/>
</dbReference>
<evidence type="ECO:0000313" key="7">
    <source>
        <dbReference type="Proteomes" id="UP000232323"/>
    </source>
</evidence>
<keyword evidence="7" id="KW-1185">Reference proteome</keyword>
<dbReference type="GO" id="GO:0005829">
    <property type="term" value="C:cytosol"/>
    <property type="evidence" value="ECO:0007669"/>
    <property type="project" value="TreeGrafter"/>
</dbReference>
<dbReference type="Pfam" id="PF00389">
    <property type="entry name" value="2-Hacid_dh"/>
    <property type="match status" value="1"/>
</dbReference>
<dbReference type="InterPro" id="IPR006140">
    <property type="entry name" value="D-isomer_DH_NAD-bd"/>
</dbReference>
<reference evidence="6 7" key="1">
    <citation type="submission" date="2017-08" db="EMBL/GenBank/DDBJ databases">
        <title>Acidophilic green algal genome provides insights into adaptation to an acidic environment.</title>
        <authorList>
            <person name="Hirooka S."/>
            <person name="Hirose Y."/>
            <person name="Kanesaki Y."/>
            <person name="Higuchi S."/>
            <person name="Fujiwara T."/>
            <person name="Onuma R."/>
            <person name="Era A."/>
            <person name="Ohbayashi R."/>
            <person name="Uzuka A."/>
            <person name="Nozaki H."/>
            <person name="Yoshikawa H."/>
            <person name="Miyagishima S.Y."/>
        </authorList>
    </citation>
    <scope>NUCLEOTIDE SEQUENCE [LARGE SCALE GENOMIC DNA]</scope>
    <source>
        <strain evidence="6 7">NIES-2499</strain>
    </source>
</reference>
<dbReference type="GO" id="GO:0030267">
    <property type="term" value="F:glyoxylate reductase (NADPH) activity"/>
    <property type="evidence" value="ECO:0007669"/>
    <property type="project" value="TreeGrafter"/>
</dbReference>
<dbReference type="InterPro" id="IPR006139">
    <property type="entry name" value="D-isomer_2_OHA_DH_cat_dom"/>
</dbReference>
<dbReference type="Gene3D" id="3.40.50.720">
    <property type="entry name" value="NAD(P)-binding Rossmann-like Domain"/>
    <property type="match status" value="2"/>
</dbReference>
<dbReference type="GO" id="GO:0008465">
    <property type="term" value="F:hydroxypyruvate reductase (NADH) activity"/>
    <property type="evidence" value="ECO:0007669"/>
    <property type="project" value="TreeGrafter"/>
</dbReference>
<feature type="domain" description="D-isomer specific 2-hydroxyacid dehydrogenase catalytic" evidence="4">
    <location>
        <begin position="52"/>
        <end position="381"/>
    </location>
</feature>
<evidence type="ECO:0000256" key="1">
    <source>
        <dbReference type="ARBA" id="ARBA00005854"/>
    </source>
</evidence>
<dbReference type="PROSITE" id="PS00671">
    <property type="entry name" value="D_2_HYDROXYACID_DH_3"/>
    <property type="match status" value="1"/>
</dbReference>
<dbReference type="SUPFAM" id="SSF51735">
    <property type="entry name" value="NAD(P)-binding Rossmann-fold domains"/>
    <property type="match status" value="1"/>
</dbReference>
<dbReference type="EMBL" id="BEGY01000017">
    <property type="protein sequence ID" value="GAX76348.1"/>
    <property type="molecule type" value="Genomic_DNA"/>
</dbReference>
<dbReference type="PANTHER" id="PTHR10996">
    <property type="entry name" value="2-HYDROXYACID DEHYDROGENASE-RELATED"/>
    <property type="match status" value="1"/>
</dbReference>
<dbReference type="PANTHER" id="PTHR10996:SF257">
    <property type="entry name" value="GLYOXYLATE REDUCTASE 1"/>
    <property type="match status" value="1"/>
</dbReference>
<dbReference type="Proteomes" id="UP000232323">
    <property type="component" value="Unassembled WGS sequence"/>
</dbReference>
<dbReference type="SUPFAM" id="SSF52283">
    <property type="entry name" value="Formate/glycerate dehydrogenase catalytic domain-like"/>
    <property type="match status" value="1"/>
</dbReference>
<evidence type="ECO:0000313" key="6">
    <source>
        <dbReference type="EMBL" id="GAX76348.1"/>
    </source>
</evidence>
<comment type="similarity">
    <text evidence="1 3">Belongs to the D-isomer specific 2-hydroxyacid dehydrogenase family.</text>
</comment>